<dbReference type="EMBL" id="CAUYUJ010017552">
    <property type="protein sequence ID" value="CAK0875765.1"/>
    <property type="molecule type" value="Genomic_DNA"/>
</dbReference>
<protein>
    <submittedName>
        <fullName evidence="2">Uncharacterized protein</fullName>
    </submittedName>
</protein>
<feature type="compositionally biased region" description="Low complexity" evidence="1">
    <location>
        <begin position="257"/>
        <end position="283"/>
    </location>
</feature>
<feature type="non-terminal residue" evidence="2">
    <location>
        <position position="1674"/>
    </location>
</feature>
<evidence type="ECO:0000313" key="2">
    <source>
        <dbReference type="EMBL" id="CAK0875765.1"/>
    </source>
</evidence>
<feature type="region of interest" description="Disordered" evidence="1">
    <location>
        <begin position="1070"/>
        <end position="1103"/>
    </location>
</feature>
<feature type="compositionally biased region" description="Basic and acidic residues" evidence="1">
    <location>
        <begin position="287"/>
        <end position="296"/>
    </location>
</feature>
<accession>A0ABN9VQV4</accession>
<feature type="region of interest" description="Disordered" evidence="1">
    <location>
        <begin position="1159"/>
        <end position="1182"/>
    </location>
</feature>
<proteinExistence type="predicted"/>
<gene>
    <name evidence="2" type="ORF">PCOR1329_LOCUS60342</name>
</gene>
<keyword evidence="3" id="KW-1185">Reference proteome</keyword>
<evidence type="ECO:0000256" key="1">
    <source>
        <dbReference type="SAM" id="MobiDB-lite"/>
    </source>
</evidence>
<organism evidence="2 3">
    <name type="scientific">Prorocentrum cordatum</name>
    <dbReference type="NCBI Taxonomy" id="2364126"/>
    <lineage>
        <taxon>Eukaryota</taxon>
        <taxon>Sar</taxon>
        <taxon>Alveolata</taxon>
        <taxon>Dinophyceae</taxon>
        <taxon>Prorocentrales</taxon>
        <taxon>Prorocentraceae</taxon>
        <taxon>Prorocentrum</taxon>
    </lineage>
</organism>
<feature type="compositionally biased region" description="Low complexity" evidence="1">
    <location>
        <begin position="1167"/>
        <end position="1182"/>
    </location>
</feature>
<dbReference type="SUPFAM" id="SSF56672">
    <property type="entry name" value="DNA/RNA polymerases"/>
    <property type="match status" value="1"/>
</dbReference>
<reference evidence="2" key="1">
    <citation type="submission" date="2023-10" db="EMBL/GenBank/DDBJ databases">
        <authorList>
            <person name="Chen Y."/>
            <person name="Shah S."/>
            <person name="Dougan E. K."/>
            <person name="Thang M."/>
            <person name="Chan C."/>
        </authorList>
    </citation>
    <scope>NUCLEOTIDE SEQUENCE [LARGE SCALE GENOMIC DNA]</scope>
</reference>
<feature type="compositionally biased region" description="Basic and acidic residues" evidence="1">
    <location>
        <begin position="1653"/>
        <end position="1674"/>
    </location>
</feature>
<name>A0ABN9VQV4_9DINO</name>
<feature type="region of interest" description="Disordered" evidence="1">
    <location>
        <begin position="242"/>
        <end position="297"/>
    </location>
</feature>
<dbReference type="Proteomes" id="UP001189429">
    <property type="component" value="Unassembled WGS sequence"/>
</dbReference>
<feature type="region of interest" description="Disordered" evidence="1">
    <location>
        <begin position="1652"/>
        <end position="1674"/>
    </location>
</feature>
<dbReference type="InterPro" id="IPR043502">
    <property type="entry name" value="DNA/RNA_pol_sf"/>
</dbReference>
<comment type="caution">
    <text evidence="2">The sequence shown here is derived from an EMBL/GenBank/DDBJ whole genome shotgun (WGS) entry which is preliminary data.</text>
</comment>
<sequence>MSTLVGWLRGDAGREWWTRALPGERVVCRFADDDVDHERVLLHYVAEGGWIILTPDGGIYAEDMSCENPETGPCRAFPLALGTRKMRRLYRFGEALGPDERADALTRGRQAALEIDTALPEPRETVAMSGQRVSWQEAAGKLSAAERAGLLRLGMAVARLGGKLLEAPGAGQAWIALSGGPGVAVGAEVDVANAEGLSFEDGPEPFGVLRTADGCMVRLARLDAGSAPGRVAEEAAVWQDLGGGHARATGPERRRAAAAAPLEDGEPAEPVGGTATPELALPPLAEPRGEERDADARTLWVDYDEQGERFKRWRDVVGESRQEHYPDAKVGGPPGALHMLKHMGRHGGDPRLWLDLFIRMKGLGQNDRVVHELRTIVEALYQGGVYDLNMGGLMMVEGVSSVEDVSGPELRGYVHRRAKEQHEIEQAQGRRIRGRSCRARQFGREDRIASEVNGIVEAINWMSGYDSHPGPANDMQRDVLARFEGLVRGRQPDAKLQEPQAALRELLRGRSPYDGRGGPTTVASYSAGLVSMPTDVSDCPRLEDLLPGEALTFLQERQERMLRESPLPTDVEPYFDSVLKFNHKEYRGLVRRLLAAGILGWTLTPKERIGMFFVWKDGRRRLRLIVDARRTNAHFRDPPGVELLSSEGLARIEVHMPDAGFSSYEDLRAALQAQQVYIGMADVKDCFHRMRIDSALSQYFCLPPVKAGAFGVTEVEGTRVRTSTAIYPCWQVLPMGFSWSLYFAQRANEEVSRRSSALLRGPSLSDHGPPLAFAPGGAPREVRHYVYVDNLGVFSLFSELVSGVMNQLTGEFTELNLLLHKDELVPGMAVALGTEIDGSQLRTRVTSDRFWRCRQAVRGLLARRRVKGWAVEAVLGHLTFCGLCSRGTLSAFNSVHGFVRAHYEEAAVLWAEARRELAAFSSLMYFLESDWWLPWNPMVQQSDASLHGYGLARAFWPQELVESVGRVPERARFRRRCAHSAREAALCAAGFSMSESGKWELKGLPEDEEELGQWDVVRDFPEVPAQGLRSGLWEPCFARAWQHPEGILTLEARALVSSIHRIATTARQGARLGASRRGTRLLAPSRPEPGLQPSARGQGVRRARQLVPAPPIAPLPLPAARRERQLGETGLLKTAVLSRPLPRSLKQVVEDLTKVPVPAEPARGARESVGSSDSGSSEPEVVTGAARLRRLAQSQKRRARHYGMPTGEEGFSLLEREAVRTPTQREYQRAWDGWRDFARRSWPSVDIDEVMKSRDDPVVDSALVSYLNGLYQAGTHLSCAEKLMAGVLHFNPDFSRYGARRLPRGWRCLRAWRRLEPPRTRKPWALALWRAMAWRMKARGSLQMGVFTLIAVSVCARPSSLLLLKPACLVPPAPGVCEFWTLRLFPEEEDLRDKTGLGDVSLELDSPWFRFLDPVLRQMKKEGHSECLWNFTYPEYCKMFGLCLQDLRVKAKYLADCFSGKGGVGRAAMAMGVPARFWDTLHGPDGDLIRRKVLRGLCSDIAAGRVLAAMLVIHDADGDQYVGWSQGQKDWCCHHEGVGCPIYNCSDAEFEPVEMWSMRKKAFCCETEKMVEVCTTTSTTSTTTHHHYNCSSGLDYWETGWSSHKKEWCCHHRGRGCPTTETTTTTLTLETTTVTLPFDCRADYDQWQDAWEDDKKDGRGRGGRQKVDAATRWP</sequence>
<evidence type="ECO:0000313" key="3">
    <source>
        <dbReference type="Proteomes" id="UP001189429"/>
    </source>
</evidence>